<dbReference type="STRING" id="1890364.A0A2P6ND10"/>
<dbReference type="Proteomes" id="UP000241769">
    <property type="component" value="Unassembled WGS sequence"/>
</dbReference>
<dbReference type="GO" id="GO:0051082">
    <property type="term" value="F:unfolded protein binding"/>
    <property type="evidence" value="ECO:0007669"/>
    <property type="project" value="InterPro"/>
</dbReference>
<dbReference type="Gene3D" id="1.20.120.790">
    <property type="entry name" value="Heat shock protein 90, C-terminal domain"/>
    <property type="match status" value="1"/>
</dbReference>
<feature type="domain" description="Histidine kinase/HSP90-like ATPase" evidence="9">
    <location>
        <begin position="80"/>
        <end position="235"/>
    </location>
</feature>
<dbReference type="InterPro" id="IPR036890">
    <property type="entry name" value="HATPase_C_sf"/>
</dbReference>
<dbReference type="OrthoDB" id="28737at2759"/>
<reference evidence="10 11" key="1">
    <citation type="journal article" date="2018" name="Genome Biol. Evol.">
        <title>Multiple Roots of Fruiting Body Formation in Amoebozoa.</title>
        <authorList>
            <person name="Hillmann F."/>
            <person name="Forbes G."/>
            <person name="Novohradska S."/>
            <person name="Ferling I."/>
            <person name="Riege K."/>
            <person name="Groth M."/>
            <person name="Westermann M."/>
            <person name="Marz M."/>
            <person name="Spaller T."/>
            <person name="Winckler T."/>
            <person name="Schaap P."/>
            <person name="Glockner G."/>
        </authorList>
    </citation>
    <scope>NUCLEOTIDE SEQUENCE [LARGE SCALE GENOMIC DNA]</scope>
    <source>
        <strain evidence="10 11">Jena</strain>
    </source>
</reference>
<dbReference type="PANTHER" id="PTHR11528">
    <property type="entry name" value="HEAT SHOCK PROTEIN 90 FAMILY MEMBER"/>
    <property type="match status" value="1"/>
</dbReference>
<dbReference type="GO" id="GO:0140662">
    <property type="term" value="F:ATP-dependent protein folding chaperone"/>
    <property type="evidence" value="ECO:0007669"/>
    <property type="project" value="InterPro"/>
</dbReference>
<evidence type="ECO:0000256" key="4">
    <source>
        <dbReference type="ARBA" id="ARBA00022741"/>
    </source>
</evidence>
<dbReference type="SUPFAM" id="SSF54211">
    <property type="entry name" value="Ribosomal protein S5 domain 2-like"/>
    <property type="match status" value="1"/>
</dbReference>
<dbReference type="InParanoid" id="A0A2P6ND10"/>
<gene>
    <name evidence="10" type="ORF">PROFUN_10801</name>
</gene>
<name>A0A2P6ND10_9EUKA</name>
<sequence length="757" mass="86654">MPTHSPPHDTNVHRQERPFIEVSVLRGSADGAQSDNLIGELDENSYIEKKDKQKNEVEKFAFQAEINQLLSLIINTFYSNKEVFLRELISNASDAIDKVRFQSLTEKSVLDAEPELKINLIPDKENKTLTIQDTGLGMTKADLINNLGTIARSGTKNFMEALSAGADISMIGQFGVGFYSAYLVADQVKVISKHNDDDQYIWESSAGGEFTITHDTTGERLNRGTKIILYLKDDQLDYLEEKKIKDIVKKHSEFINYPINLYVTKETEKEVEDDEEEKEEEEGKAKVEEVNEDEEEKKKEKKKVKEITHEWDVLNKTKPLWTKNAKDVTKEEYAAFYKALTNDWEQHLAVKHFVVEGQLEFTALLFIPSRPPFDMFESKKKRNNIKLYVRRVFIMDDCKDLIPEWLNFVRGVVDSEDLPLNISRETLQQNKILKVIRKNLVKKCIDLFTELADNKEDYKKFYEGFAKNLKLGIHEDQQNRTKLAELLRYHSTKSGEDLTSLKDYVSRMKEGQKSIYYITGESKQAVNNSPFMEKLKAKNLEVLMMTDPIDEYAMQQLKDFDGKKFVAITKEGLTLDETEDEKKKFEEVKASFEPLTKVIKDILGDKVEKVQVSDHLVKSPCVLVTGEYGWSANMERIMKAQALRDPGMSSYMTSKKTLEINPYNGIIVELKKKADADKNDKTLKDLVYLLFESSLLSSGFSLEDPSTFTQRINRMIKLGLSLEEDDTEETAAAAAGGDDDLPALEEDTEGSKMEEVD</sequence>
<feature type="binding site" evidence="7">
    <location>
        <position position="424"/>
    </location>
    <ligand>
        <name>ATP</name>
        <dbReference type="ChEBI" id="CHEBI:30616"/>
    </ligand>
</feature>
<evidence type="ECO:0000256" key="5">
    <source>
        <dbReference type="ARBA" id="ARBA00022840"/>
    </source>
</evidence>
<dbReference type="PROSITE" id="PS00298">
    <property type="entry name" value="HSP90"/>
    <property type="match status" value="1"/>
</dbReference>
<keyword evidence="4 7" id="KW-0547">Nucleotide-binding</keyword>
<evidence type="ECO:0000256" key="6">
    <source>
        <dbReference type="ARBA" id="ARBA00023186"/>
    </source>
</evidence>
<dbReference type="Gene3D" id="3.30.565.10">
    <property type="entry name" value="Histidine kinase-like ATPase, C-terminal domain"/>
    <property type="match status" value="1"/>
</dbReference>
<feature type="binding site" evidence="7">
    <location>
        <position position="91"/>
    </location>
    <ligand>
        <name>ATP</name>
        <dbReference type="ChEBI" id="CHEBI:30616"/>
    </ligand>
</feature>
<dbReference type="SUPFAM" id="SSF55874">
    <property type="entry name" value="ATPase domain of HSP90 chaperone/DNA topoisomerase II/histidine kinase"/>
    <property type="match status" value="1"/>
</dbReference>
<feature type="binding site" evidence="7">
    <location>
        <position position="87"/>
    </location>
    <ligand>
        <name>ATP</name>
        <dbReference type="ChEBI" id="CHEBI:30616"/>
    </ligand>
</feature>
<evidence type="ECO:0000313" key="10">
    <source>
        <dbReference type="EMBL" id="PRP81812.1"/>
    </source>
</evidence>
<feature type="binding site" evidence="7">
    <location>
        <position position="138"/>
    </location>
    <ligand>
        <name>ATP</name>
        <dbReference type="ChEBI" id="CHEBI:30616"/>
    </ligand>
</feature>
<evidence type="ECO:0000256" key="7">
    <source>
        <dbReference type="PIRSR" id="PIRSR002583-1"/>
    </source>
</evidence>
<dbReference type="InterPro" id="IPR037196">
    <property type="entry name" value="HSP90_C"/>
</dbReference>
<feature type="binding site" evidence="7">
    <location>
        <begin position="173"/>
        <end position="178"/>
    </location>
    <ligand>
        <name>ATP</name>
        <dbReference type="ChEBI" id="CHEBI:30616"/>
    </ligand>
</feature>
<dbReference type="GO" id="GO:0005737">
    <property type="term" value="C:cytoplasm"/>
    <property type="evidence" value="ECO:0007669"/>
    <property type="project" value="UniProtKB-SubCell"/>
</dbReference>
<dbReference type="FunFam" id="1.20.120.790:FF:000001">
    <property type="entry name" value="Heat shock protein 90 alpha"/>
    <property type="match status" value="1"/>
</dbReference>
<dbReference type="InterPro" id="IPR001404">
    <property type="entry name" value="Hsp90_fam"/>
</dbReference>
<dbReference type="CDD" id="cd16927">
    <property type="entry name" value="HATPase_Hsp90-like"/>
    <property type="match status" value="1"/>
</dbReference>
<keyword evidence="3" id="KW-0963">Cytoplasm</keyword>
<evidence type="ECO:0000259" key="9">
    <source>
        <dbReference type="SMART" id="SM00387"/>
    </source>
</evidence>
<dbReference type="FunCoup" id="A0A2P6ND10">
    <property type="interactions" value="507"/>
</dbReference>
<dbReference type="InterPro" id="IPR003594">
    <property type="entry name" value="HATPase_dom"/>
</dbReference>
<evidence type="ECO:0000256" key="2">
    <source>
        <dbReference type="ARBA" id="ARBA00008239"/>
    </source>
</evidence>
<feature type="binding site" evidence="7">
    <location>
        <position position="146"/>
    </location>
    <ligand>
        <name>ATP</name>
        <dbReference type="ChEBI" id="CHEBI:30616"/>
    </ligand>
</feature>
<dbReference type="FunFam" id="3.40.50.11260:FF:000001">
    <property type="entry name" value="Heat shock protein 90 alpha"/>
    <property type="match status" value="1"/>
</dbReference>
<evidence type="ECO:0000256" key="8">
    <source>
        <dbReference type="SAM" id="MobiDB-lite"/>
    </source>
</evidence>
<evidence type="ECO:0000256" key="1">
    <source>
        <dbReference type="ARBA" id="ARBA00004496"/>
    </source>
</evidence>
<feature type="binding site" evidence="7">
    <location>
        <begin position="153"/>
        <end position="154"/>
    </location>
    <ligand>
        <name>ATP</name>
        <dbReference type="ChEBI" id="CHEBI:30616"/>
    </ligand>
</feature>
<dbReference type="FunFam" id="3.30.230.80:FF:000001">
    <property type="entry name" value="Heat shock protein 90 alpha"/>
    <property type="match status" value="1"/>
</dbReference>
<dbReference type="Pfam" id="PF13589">
    <property type="entry name" value="HATPase_c_3"/>
    <property type="match status" value="1"/>
</dbReference>
<feature type="binding site" evidence="7">
    <location>
        <position position="225"/>
    </location>
    <ligand>
        <name>ATP</name>
        <dbReference type="ChEBI" id="CHEBI:30616"/>
    </ligand>
</feature>
<dbReference type="Gene3D" id="3.30.230.80">
    <property type="match status" value="1"/>
</dbReference>
<accession>A0A2P6ND10</accession>
<dbReference type="PIRSF" id="PIRSF002583">
    <property type="entry name" value="Hsp90"/>
    <property type="match status" value="1"/>
</dbReference>
<dbReference type="SMART" id="SM00387">
    <property type="entry name" value="HATPase_c"/>
    <property type="match status" value="1"/>
</dbReference>
<dbReference type="FunFam" id="3.30.565.10:FF:000001">
    <property type="entry name" value="Heat shock protein HSP 90-alpha"/>
    <property type="match status" value="1"/>
</dbReference>
<dbReference type="InterPro" id="IPR020575">
    <property type="entry name" value="Hsp90_N"/>
</dbReference>
<feature type="compositionally biased region" description="Acidic residues" evidence="8">
    <location>
        <begin position="269"/>
        <end position="280"/>
    </location>
</feature>
<feature type="compositionally biased region" description="Acidic residues" evidence="8">
    <location>
        <begin position="737"/>
        <end position="748"/>
    </location>
</feature>
<dbReference type="AlphaFoldDB" id="A0A2P6ND10"/>
<feature type="binding site" evidence="7">
    <location>
        <position position="133"/>
    </location>
    <ligand>
        <name>ATP</name>
        <dbReference type="ChEBI" id="CHEBI:30616"/>
    </ligand>
</feature>
<dbReference type="InterPro" id="IPR020568">
    <property type="entry name" value="Ribosomal_Su5_D2-typ_SF"/>
</dbReference>
<keyword evidence="11" id="KW-1185">Reference proteome</keyword>
<dbReference type="NCBIfam" id="NF003555">
    <property type="entry name" value="PRK05218.1"/>
    <property type="match status" value="1"/>
</dbReference>
<proteinExistence type="inferred from homology"/>
<dbReference type="Pfam" id="PF00183">
    <property type="entry name" value="HSP90"/>
    <property type="match status" value="1"/>
</dbReference>
<dbReference type="Gene3D" id="3.40.50.11260">
    <property type="match status" value="1"/>
</dbReference>
<feature type="region of interest" description="Disordered" evidence="8">
    <location>
        <begin position="727"/>
        <end position="757"/>
    </location>
</feature>
<keyword evidence="6" id="KW-0143">Chaperone</keyword>
<keyword evidence="5 7" id="KW-0067">ATP-binding</keyword>
<comment type="caution">
    <text evidence="10">The sequence shown here is derived from an EMBL/GenBank/DDBJ whole genome shotgun (WGS) entry which is preliminary data.</text>
</comment>
<dbReference type="EMBL" id="MDYQ01000117">
    <property type="protein sequence ID" value="PRP81812.1"/>
    <property type="molecule type" value="Genomic_DNA"/>
</dbReference>
<organism evidence="10 11">
    <name type="scientific">Planoprotostelium fungivorum</name>
    <dbReference type="NCBI Taxonomy" id="1890364"/>
    <lineage>
        <taxon>Eukaryota</taxon>
        <taxon>Amoebozoa</taxon>
        <taxon>Evosea</taxon>
        <taxon>Variosea</taxon>
        <taxon>Cavosteliida</taxon>
        <taxon>Cavosteliaceae</taxon>
        <taxon>Planoprotostelium</taxon>
    </lineage>
</organism>
<dbReference type="GO" id="GO:0005524">
    <property type="term" value="F:ATP binding"/>
    <property type="evidence" value="ECO:0007669"/>
    <property type="project" value="UniProtKB-KW"/>
</dbReference>
<feature type="region of interest" description="Disordered" evidence="8">
    <location>
        <begin position="266"/>
        <end position="299"/>
    </location>
</feature>
<protein>
    <recommendedName>
        <fullName evidence="9">Histidine kinase/HSP90-like ATPase domain-containing protein</fullName>
    </recommendedName>
</protein>
<dbReference type="InterPro" id="IPR019805">
    <property type="entry name" value="Heat_shock_protein_90_CS"/>
</dbReference>
<dbReference type="PRINTS" id="PR00775">
    <property type="entry name" value="HEATSHOCK90"/>
</dbReference>
<comment type="subcellular location">
    <subcellularLocation>
        <location evidence="1">Cytoplasm</location>
    </subcellularLocation>
</comment>
<dbReference type="GO" id="GO:0016887">
    <property type="term" value="F:ATP hydrolysis activity"/>
    <property type="evidence" value="ECO:0007669"/>
    <property type="project" value="InterPro"/>
</dbReference>
<comment type="similarity">
    <text evidence="2">Belongs to the heat shock protein 90 family.</text>
</comment>
<dbReference type="HAMAP" id="MF_00505">
    <property type="entry name" value="HSP90"/>
    <property type="match status" value="1"/>
</dbReference>
<evidence type="ECO:0000313" key="11">
    <source>
        <dbReference type="Proteomes" id="UP000241769"/>
    </source>
</evidence>
<evidence type="ECO:0000256" key="3">
    <source>
        <dbReference type="ARBA" id="ARBA00022490"/>
    </source>
</evidence>
<dbReference type="SUPFAM" id="SSF110942">
    <property type="entry name" value="HSP90 C-terminal domain"/>
    <property type="match status" value="1"/>
</dbReference>